<feature type="domain" description="UPF0029" evidence="3">
    <location>
        <begin position="142"/>
        <end position="197"/>
    </location>
</feature>
<evidence type="ECO:0000259" key="3">
    <source>
        <dbReference type="Pfam" id="PF09186"/>
    </source>
</evidence>
<dbReference type="PROSITE" id="PS00910">
    <property type="entry name" value="UPF0029"/>
    <property type="match status" value="1"/>
</dbReference>
<dbReference type="GO" id="GO:0005737">
    <property type="term" value="C:cytoplasm"/>
    <property type="evidence" value="ECO:0007669"/>
    <property type="project" value="TreeGrafter"/>
</dbReference>
<dbReference type="Pfam" id="PF01205">
    <property type="entry name" value="Impact_N"/>
    <property type="match status" value="1"/>
</dbReference>
<dbReference type="PANTHER" id="PTHR16301">
    <property type="entry name" value="IMPACT-RELATED"/>
    <property type="match status" value="1"/>
</dbReference>
<sequence>MVTGSYLVPGRDAETELEVKRSRFLCTLVRADDEGAAREVLDRLRRAHHDARHHCSALRIGVPPAVVERAADDGEPAGTAGAPMLEVLRGREVSDVVVVVTRWFGGTLLGAGGLARAYAEAVRLGLDAAGTRTRRLLVEHLVRLDHATAGVFESALHGLDVVVLDREFGADVALRIATSPERTARLASLVAAVSSGRGQVETVGERWT</sequence>
<dbReference type="GO" id="GO:0006446">
    <property type="term" value="P:regulation of translational initiation"/>
    <property type="evidence" value="ECO:0007669"/>
    <property type="project" value="TreeGrafter"/>
</dbReference>
<dbReference type="Gene3D" id="3.30.230.30">
    <property type="entry name" value="Impact, N-terminal domain"/>
    <property type="match status" value="1"/>
</dbReference>
<dbReference type="SUPFAM" id="SSF54980">
    <property type="entry name" value="EF-G C-terminal domain-like"/>
    <property type="match status" value="1"/>
</dbReference>
<accession>A0A6L7F1W6</accession>
<dbReference type="EMBL" id="WUEK01000013">
    <property type="protein sequence ID" value="MXG91525.1"/>
    <property type="molecule type" value="Genomic_DNA"/>
</dbReference>
<comment type="similarity">
    <text evidence="1">Belongs to the IMPACT family.</text>
</comment>
<gene>
    <name evidence="4" type="ORF">GRQ65_18425</name>
</gene>
<dbReference type="Pfam" id="PF09186">
    <property type="entry name" value="DUF1949"/>
    <property type="match status" value="1"/>
</dbReference>
<reference evidence="4 5" key="1">
    <citation type="submission" date="2019-12" db="EMBL/GenBank/DDBJ databases">
        <authorList>
            <person name="Kun Z."/>
        </authorList>
    </citation>
    <scope>NUCLEOTIDE SEQUENCE [LARGE SCALE GENOMIC DNA]</scope>
    <source>
        <strain evidence="4 5">YIM 123512</strain>
    </source>
</reference>
<organism evidence="4 5">
    <name type="scientific">Nocardioides flavescens</name>
    <dbReference type="NCBI Taxonomy" id="2691959"/>
    <lineage>
        <taxon>Bacteria</taxon>
        <taxon>Bacillati</taxon>
        <taxon>Actinomycetota</taxon>
        <taxon>Actinomycetes</taxon>
        <taxon>Propionibacteriales</taxon>
        <taxon>Nocardioidaceae</taxon>
        <taxon>Nocardioides</taxon>
    </lineage>
</organism>
<comment type="caution">
    <text evidence="4">The sequence shown here is derived from an EMBL/GenBank/DDBJ whole genome shotgun (WGS) entry which is preliminary data.</text>
</comment>
<name>A0A6L7F1W6_9ACTN</name>
<dbReference type="PANTHER" id="PTHR16301:SF20">
    <property type="entry name" value="IMPACT FAMILY MEMBER YIGZ"/>
    <property type="match status" value="1"/>
</dbReference>
<dbReference type="Proteomes" id="UP000473325">
    <property type="component" value="Unassembled WGS sequence"/>
</dbReference>
<dbReference type="InterPro" id="IPR001498">
    <property type="entry name" value="Impact_N"/>
</dbReference>
<dbReference type="InterPro" id="IPR035647">
    <property type="entry name" value="EFG_III/V"/>
</dbReference>
<dbReference type="RefSeq" id="WP_160879454.1">
    <property type="nucleotide sequence ID" value="NZ_WUEK01000013.1"/>
</dbReference>
<evidence type="ECO:0000313" key="5">
    <source>
        <dbReference type="Proteomes" id="UP000473325"/>
    </source>
</evidence>
<dbReference type="InterPro" id="IPR015269">
    <property type="entry name" value="UPF0029_Impact_C"/>
</dbReference>
<evidence type="ECO:0000313" key="4">
    <source>
        <dbReference type="EMBL" id="MXG91525.1"/>
    </source>
</evidence>
<dbReference type="SUPFAM" id="SSF54211">
    <property type="entry name" value="Ribosomal protein S5 domain 2-like"/>
    <property type="match status" value="1"/>
</dbReference>
<evidence type="ECO:0000259" key="2">
    <source>
        <dbReference type="Pfam" id="PF01205"/>
    </source>
</evidence>
<proteinExistence type="inferred from homology"/>
<dbReference type="InterPro" id="IPR023582">
    <property type="entry name" value="Impact"/>
</dbReference>
<dbReference type="InterPro" id="IPR020568">
    <property type="entry name" value="Ribosomal_Su5_D2-typ_SF"/>
</dbReference>
<dbReference type="InterPro" id="IPR020569">
    <property type="entry name" value="UPF0029_Impact_CS"/>
</dbReference>
<feature type="domain" description="Impact N-terminal" evidence="2">
    <location>
        <begin position="20"/>
        <end position="124"/>
    </location>
</feature>
<dbReference type="AlphaFoldDB" id="A0A6L7F1W6"/>
<protein>
    <submittedName>
        <fullName evidence="4">DUF1949 domain-containing protein</fullName>
    </submittedName>
</protein>
<keyword evidence="5" id="KW-1185">Reference proteome</keyword>
<evidence type="ECO:0000256" key="1">
    <source>
        <dbReference type="ARBA" id="ARBA00007665"/>
    </source>
</evidence>
<dbReference type="InterPro" id="IPR036956">
    <property type="entry name" value="Impact_N_sf"/>
</dbReference>